<feature type="region of interest" description="Disordered" evidence="2">
    <location>
        <begin position="433"/>
        <end position="456"/>
    </location>
</feature>
<dbReference type="Proteomes" id="UP001174691">
    <property type="component" value="Unassembled WGS sequence"/>
</dbReference>
<feature type="region of interest" description="Disordered" evidence="2">
    <location>
        <begin position="475"/>
        <end position="550"/>
    </location>
</feature>
<evidence type="ECO:0000313" key="3">
    <source>
        <dbReference type="EMBL" id="KAJ9158361.1"/>
    </source>
</evidence>
<name>A0AA38VRE3_9PEZI</name>
<protein>
    <submittedName>
        <fullName evidence="3">Uncharacterized protein</fullName>
    </submittedName>
</protein>
<proteinExistence type="predicted"/>
<feature type="compositionally biased region" description="Basic and acidic residues" evidence="2">
    <location>
        <begin position="341"/>
        <end position="358"/>
    </location>
</feature>
<feature type="compositionally biased region" description="Acidic residues" evidence="2">
    <location>
        <begin position="541"/>
        <end position="550"/>
    </location>
</feature>
<reference evidence="3" key="1">
    <citation type="submission" date="2022-07" db="EMBL/GenBank/DDBJ databases">
        <title>Fungi with potential for degradation of polypropylene.</title>
        <authorList>
            <person name="Gostincar C."/>
        </authorList>
    </citation>
    <scope>NUCLEOTIDE SEQUENCE</scope>
    <source>
        <strain evidence="3">EXF-13287</strain>
    </source>
</reference>
<dbReference type="CDD" id="cd00303">
    <property type="entry name" value="retropepsin_like"/>
    <property type="match status" value="1"/>
</dbReference>
<feature type="compositionally biased region" description="Polar residues" evidence="2">
    <location>
        <begin position="265"/>
        <end position="277"/>
    </location>
</feature>
<feature type="region of interest" description="Disordered" evidence="2">
    <location>
        <begin position="326"/>
        <end position="374"/>
    </location>
</feature>
<dbReference type="Gene3D" id="2.40.70.10">
    <property type="entry name" value="Acid Proteases"/>
    <property type="match status" value="1"/>
</dbReference>
<dbReference type="EMBL" id="JANBVN010000037">
    <property type="protein sequence ID" value="KAJ9158361.1"/>
    <property type="molecule type" value="Genomic_DNA"/>
</dbReference>
<keyword evidence="1" id="KW-0175">Coiled coil</keyword>
<evidence type="ECO:0000256" key="2">
    <source>
        <dbReference type="SAM" id="MobiDB-lite"/>
    </source>
</evidence>
<dbReference type="AlphaFoldDB" id="A0AA38VRE3"/>
<feature type="region of interest" description="Disordered" evidence="2">
    <location>
        <begin position="227"/>
        <end position="306"/>
    </location>
</feature>
<evidence type="ECO:0000256" key="1">
    <source>
        <dbReference type="SAM" id="Coils"/>
    </source>
</evidence>
<feature type="compositionally biased region" description="Acidic residues" evidence="2">
    <location>
        <begin position="523"/>
        <end position="532"/>
    </location>
</feature>
<keyword evidence="4" id="KW-1185">Reference proteome</keyword>
<feature type="compositionally biased region" description="Polar residues" evidence="2">
    <location>
        <begin position="360"/>
        <end position="374"/>
    </location>
</feature>
<evidence type="ECO:0000313" key="4">
    <source>
        <dbReference type="Proteomes" id="UP001174691"/>
    </source>
</evidence>
<dbReference type="InterPro" id="IPR021109">
    <property type="entry name" value="Peptidase_aspartic_dom_sf"/>
</dbReference>
<feature type="compositionally biased region" description="Polar residues" evidence="2">
    <location>
        <begin position="480"/>
        <end position="492"/>
    </location>
</feature>
<comment type="caution">
    <text evidence="3">The sequence shown here is derived from an EMBL/GenBank/DDBJ whole genome shotgun (WGS) entry which is preliminary data.</text>
</comment>
<gene>
    <name evidence="3" type="ORF">NKR19_g3373</name>
</gene>
<organism evidence="3 4">
    <name type="scientific">Coniochaeta hoffmannii</name>
    <dbReference type="NCBI Taxonomy" id="91930"/>
    <lineage>
        <taxon>Eukaryota</taxon>
        <taxon>Fungi</taxon>
        <taxon>Dikarya</taxon>
        <taxon>Ascomycota</taxon>
        <taxon>Pezizomycotina</taxon>
        <taxon>Sordariomycetes</taxon>
        <taxon>Sordariomycetidae</taxon>
        <taxon>Coniochaetales</taxon>
        <taxon>Coniochaetaceae</taxon>
        <taxon>Coniochaeta</taxon>
    </lineage>
</organism>
<accession>A0AA38VRE3</accession>
<feature type="coiled-coil region" evidence="1">
    <location>
        <begin position="557"/>
        <end position="619"/>
    </location>
</feature>
<sequence>MEWPKFRGSRRDSAEEYIDELEAAYLLADISSHSAENRDKILKVRFRAGLHGDAERWLRVEATAADKVNFASLCDALKKRFPEPASNIPDTTTLQEACNFQRRKDESLSDFTKRADKLNVRLRSDEIRNILANNLLFHIADDEKDLHIQERVLDRLANKGKVLVTADGHQTLTDTCRFRDVLDEIRACSHRFGQTRDTDEDLIQDDEDDPISRRDFSRFQKVFERLAEPDRSLARSAPPVPTQTAPPQQPPPQQQGFQPHWYPPQQASWPQHQYNQAQPPPPSGNDRQQPPGRPWERSDQNRGTYNYQGVRRLIECDNCKKIGDHVSTNCPEPQRPFAEVQRNRAERRLREEQARKQAESSTTTIQPPPASRTTRVASVQVQDEQDMPPRVNAILSPPWHYGGSHEVRRALDAMELREADAVTEWRCDAEVRAAQQEPTRPARQQKGKGVLAQPDDARVTKTRIVLKKPLSAHVLPASIQPRQPQPNISSRQPRIVEIPDEEYRPQTSRRVPSPSPPSPQPMDQDDPEDADEGSDRASDPSSDDIDDVEDDFRGNWQKRLMEELAAAEAERARQEFLQRGKRSEQARTLVPGEVSDDDIAKMEKALSQLQANYQAATKNKPVKDRMRITALAQTGVDPLNIGTILKEVRLEVPLWQLLDIAPRARADLNRLLTTETHAAKGRKKKPKEQVAAISFLGPVEVAKPLVVDDIARMWYKDVALSLRDVGDTSVGYVSGFIDGMPSDRLMLDNGASIDCVSPGYVARRRLSVRTMEEPWVISLAGDQLDSISKYVILDIVVGDILTVMTAFVYGSDKSFEVLLSQSWYKRVRAVQDWEKGTIVVKGRNGLCSEIPFRPASGERPFRVALASHEHDDPNLDELDVMERFAAARRLMTVIEFGELVARVLEGKGSS</sequence>